<name>A0ACB8D160_DERSI</name>
<accession>A0ACB8D160</accession>
<evidence type="ECO:0000313" key="2">
    <source>
        <dbReference type="Proteomes" id="UP000821865"/>
    </source>
</evidence>
<organism evidence="1 2">
    <name type="scientific">Dermacentor silvarum</name>
    <name type="common">Tick</name>
    <dbReference type="NCBI Taxonomy" id="543639"/>
    <lineage>
        <taxon>Eukaryota</taxon>
        <taxon>Metazoa</taxon>
        <taxon>Ecdysozoa</taxon>
        <taxon>Arthropoda</taxon>
        <taxon>Chelicerata</taxon>
        <taxon>Arachnida</taxon>
        <taxon>Acari</taxon>
        <taxon>Parasitiformes</taxon>
        <taxon>Ixodida</taxon>
        <taxon>Ixodoidea</taxon>
        <taxon>Ixodidae</taxon>
        <taxon>Rhipicephalinae</taxon>
        <taxon>Dermacentor</taxon>
    </lineage>
</organism>
<reference evidence="1" key="1">
    <citation type="submission" date="2020-05" db="EMBL/GenBank/DDBJ databases">
        <title>Large-scale comparative analyses of tick genomes elucidate their genetic diversity and vector capacities.</title>
        <authorList>
            <person name="Jia N."/>
            <person name="Wang J."/>
            <person name="Shi W."/>
            <person name="Du L."/>
            <person name="Sun Y."/>
            <person name="Zhan W."/>
            <person name="Jiang J."/>
            <person name="Wang Q."/>
            <person name="Zhang B."/>
            <person name="Ji P."/>
            <person name="Sakyi L.B."/>
            <person name="Cui X."/>
            <person name="Yuan T."/>
            <person name="Jiang B."/>
            <person name="Yang W."/>
            <person name="Lam T.T.-Y."/>
            <person name="Chang Q."/>
            <person name="Ding S."/>
            <person name="Wang X."/>
            <person name="Zhu J."/>
            <person name="Ruan X."/>
            <person name="Zhao L."/>
            <person name="Wei J."/>
            <person name="Que T."/>
            <person name="Du C."/>
            <person name="Cheng J."/>
            <person name="Dai P."/>
            <person name="Han X."/>
            <person name="Huang E."/>
            <person name="Gao Y."/>
            <person name="Liu J."/>
            <person name="Shao H."/>
            <person name="Ye R."/>
            <person name="Li L."/>
            <person name="Wei W."/>
            <person name="Wang X."/>
            <person name="Wang C."/>
            <person name="Yang T."/>
            <person name="Huo Q."/>
            <person name="Li W."/>
            <person name="Guo W."/>
            <person name="Chen H."/>
            <person name="Zhou L."/>
            <person name="Ni X."/>
            <person name="Tian J."/>
            <person name="Zhou Y."/>
            <person name="Sheng Y."/>
            <person name="Liu T."/>
            <person name="Pan Y."/>
            <person name="Xia L."/>
            <person name="Li J."/>
            <person name="Zhao F."/>
            <person name="Cao W."/>
        </authorList>
    </citation>
    <scope>NUCLEOTIDE SEQUENCE</scope>
    <source>
        <strain evidence="1">Dsil-2018</strain>
    </source>
</reference>
<sequence length="536" mass="57626">MASDNSPSQDGGRRLGNRWNSEEAIMDPIRLLQELEREATEKRRGLRAAANAVNASAVENKISNGPLLLLDDMAASNDKTPLLKETSTLNGPIGRKKTKNKSLPPRKKPPSVKEKTGVGGGGRGGSTLPVNKHTKTSNKSGKSASVKPVENNIPKVSFEEKKALTPVPEEQQKQEAPAQLELNIREQPDLLVQEGDSKTAVMALAVPVAPEVVSTEPKPKEKTSVLSRMRDAAKKINVAPSKLQQTVMNAKLLHNRLSHSKPNSQQDSSDTSQADSGSGQPAQDSSTAAPSMDLIFADSPDSMGEEEAPAEAGEKKEGAEEAPAAKPPEQERPKGATWTGTTANAELALKILNMSRRGDWLGVDALLKHVEKGDLPADLADEATGFTPLMYAVKDSRVGLADKFIDLGANVNAKSKDGQTALHLAAVHVREDMVRLLLNRRADPTPKGQLPIHVLSARPTGAAIVPLQLLLRAGDKNVRMVPDMLSPHWDRPLEVNEVTTPPCTTSSVTISRQRTDDTKECGMVDEEASQSDQILF</sequence>
<evidence type="ECO:0000313" key="1">
    <source>
        <dbReference type="EMBL" id="KAH7955219.1"/>
    </source>
</evidence>
<gene>
    <name evidence="1" type="ORF">HPB49_025530</name>
</gene>
<dbReference type="Proteomes" id="UP000821865">
    <property type="component" value="Chromosome 4"/>
</dbReference>
<protein>
    <submittedName>
        <fullName evidence="1">Uncharacterized protein</fullName>
    </submittedName>
</protein>
<comment type="caution">
    <text evidence="1">The sequence shown here is derived from an EMBL/GenBank/DDBJ whole genome shotgun (WGS) entry which is preliminary data.</text>
</comment>
<keyword evidence="2" id="KW-1185">Reference proteome</keyword>
<proteinExistence type="predicted"/>
<dbReference type="EMBL" id="CM023473">
    <property type="protein sequence ID" value="KAH7955219.1"/>
    <property type="molecule type" value="Genomic_DNA"/>
</dbReference>